<dbReference type="KEGG" id="fln:FLA_1672"/>
<evidence type="ECO:0000256" key="1">
    <source>
        <dbReference type="SAM" id="SignalP"/>
    </source>
</evidence>
<feature type="domain" description="Type IX secretion system protein PorV" evidence="2">
    <location>
        <begin position="31"/>
        <end position="263"/>
    </location>
</feature>
<feature type="signal peptide" evidence="1">
    <location>
        <begin position="1"/>
        <end position="25"/>
    </location>
</feature>
<feature type="chain" id="PRO_5030022820" description="Type IX secretion system protein PorV domain-containing protein" evidence="1">
    <location>
        <begin position="26"/>
        <end position="368"/>
    </location>
</feature>
<dbReference type="STRING" id="477680.SAMN05421788_108193"/>
<organism evidence="3 4">
    <name type="scientific">Filimonas lacunae</name>
    <dbReference type="NCBI Taxonomy" id="477680"/>
    <lineage>
        <taxon>Bacteria</taxon>
        <taxon>Pseudomonadati</taxon>
        <taxon>Bacteroidota</taxon>
        <taxon>Chitinophagia</taxon>
        <taxon>Chitinophagales</taxon>
        <taxon>Chitinophagaceae</taxon>
        <taxon>Filimonas</taxon>
    </lineage>
</organism>
<dbReference type="Pfam" id="PF19572">
    <property type="entry name" value="PorV"/>
    <property type="match status" value="1"/>
</dbReference>
<dbReference type="OrthoDB" id="9758448at2"/>
<dbReference type="EMBL" id="FTOR01000008">
    <property type="protein sequence ID" value="SIT29001.1"/>
    <property type="molecule type" value="Genomic_DNA"/>
</dbReference>
<dbReference type="AlphaFoldDB" id="A0A173MDZ7"/>
<dbReference type="Proteomes" id="UP000186917">
    <property type="component" value="Unassembled WGS sequence"/>
</dbReference>
<name>A0A173MDZ7_9BACT</name>
<sequence>MNMKPLFIKYAGAALLLAATGAVKAQNTTLSVTNAAVPSLQISPDAKAGGMGDVAIATDADASSVYYNLAKIVFAKKKSGASANYTPWMKDVADDMSLSAVSGYHQLSDEQAIGASLRYFNMGNVDLIDYNGNKLQTNHPNEFTLDLGYARKLSPLFSAGVALRYISSGLVAGTVNGTDYKRGNTVAADVSLFYNGLKENAKGWTAGLTLANLGGKIGYSNNAGNKGFLPASLNLGFAYREALDDKNGILLGGDVNKLLVPEMPDSDKEVADYYNKGVVSSWFSGLGNKAWQFGLGTEYNYMEKLYLRLGYRSQSYTGGSWQFITAGLGLQFDIASINFSYLVPTGDKVNRNPYVNTVRLGVQFGWGK</sequence>
<dbReference type="Gene3D" id="2.40.160.60">
    <property type="entry name" value="Outer membrane protein transport protein (OMPP1/FadL/TodX)"/>
    <property type="match status" value="1"/>
</dbReference>
<protein>
    <recommendedName>
        <fullName evidence="2">Type IX secretion system protein PorV domain-containing protein</fullName>
    </recommendedName>
</protein>
<dbReference type="InterPro" id="IPR045741">
    <property type="entry name" value="PorV"/>
</dbReference>
<gene>
    <name evidence="3" type="ORF">SAMN05421788_108193</name>
</gene>
<keyword evidence="4" id="KW-1185">Reference proteome</keyword>
<accession>A0A173MDZ7</accession>
<proteinExistence type="predicted"/>
<dbReference type="NCBIfam" id="NF033709">
    <property type="entry name" value="PorV_fam"/>
    <property type="match status" value="1"/>
</dbReference>
<evidence type="ECO:0000313" key="3">
    <source>
        <dbReference type="EMBL" id="SIT29001.1"/>
    </source>
</evidence>
<dbReference type="InterPro" id="IPR047799">
    <property type="entry name" value="T9SS_OM_PorV"/>
</dbReference>
<evidence type="ECO:0000313" key="4">
    <source>
        <dbReference type="Proteomes" id="UP000186917"/>
    </source>
</evidence>
<evidence type="ECO:0000259" key="2">
    <source>
        <dbReference type="Pfam" id="PF19572"/>
    </source>
</evidence>
<reference evidence="4" key="1">
    <citation type="submission" date="2017-01" db="EMBL/GenBank/DDBJ databases">
        <authorList>
            <person name="Varghese N."/>
            <person name="Submissions S."/>
        </authorList>
    </citation>
    <scope>NUCLEOTIDE SEQUENCE [LARGE SCALE GENOMIC DNA]</scope>
    <source>
        <strain evidence="4">DSM 21054</strain>
    </source>
</reference>
<dbReference type="NCBIfam" id="NF033710">
    <property type="entry name" value="T9SS_OM_PorV"/>
    <property type="match status" value="1"/>
</dbReference>
<keyword evidence="1" id="KW-0732">Signal</keyword>